<evidence type="ECO:0000313" key="4">
    <source>
        <dbReference type="RefSeq" id="XP_027072073.1"/>
    </source>
</evidence>
<dbReference type="RefSeq" id="XP_027072073.1">
    <property type="nucleotide sequence ID" value="XM_027216272.1"/>
</dbReference>
<evidence type="ECO:0000256" key="1">
    <source>
        <dbReference type="SAM" id="MobiDB-lite"/>
    </source>
</evidence>
<dbReference type="Gene3D" id="1.20.1280.50">
    <property type="match status" value="1"/>
</dbReference>
<dbReference type="InterPro" id="IPR001810">
    <property type="entry name" value="F-box_dom"/>
</dbReference>
<dbReference type="PANTHER" id="PTHR35546">
    <property type="entry name" value="F-BOX PROTEIN INTERACTION DOMAIN PROTEIN-RELATED"/>
    <property type="match status" value="1"/>
</dbReference>
<dbReference type="SUPFAM" id="SSF81383">
    <property type="entry name" value="F-box domain"/>
    <property type="match status" value="1"/>
</dbReference>
<dbReference type="InterPro" id="IPR006527">
    <property type="entry name" value="F-box-assoc_dom_typ1"/>
</dbReference>
<evidence type="ECO:0000313" key="3">
    <source>
        <dbReference type="Proteomes" id="UP001652660"/>
    </source>
</evidence>
<proteinExistence type="predicted"/>
<dbReference type="InterPro" id="IPR036047">
    <property type="entry name" value="F-box-like_dom_sf"/>
</dbReference>
<evidence type="ECO:0000259" key="2">
    <source>
        <dbReference type="SMART" id="SM00256"/>
    </source>
</evidence>
<name>A0A6P6T175_COFAR</name>
<dbReference type="CDD" id="cd22157">
    <property type="entry name" value="F-box_AtFBW1-like"/>
    <property type="match status" value="1"/>
</dbReference>
<dbReference type="Proteomes" id="UP001652660">
    <property type="component" value="Chromosome 6e"/>
</dbReference>
<dbReference type="OrthoDB" id="1022297at2759"/>
<organism evidence="3 4">
    <name type="scientific">Coffea arabica</name>
    <name type="common">Arabian coffee</name>
    <dbReference type="NCBI Taxonomy" id="13443"/>
    <lineage>
        <taxon>Eukaryota</taxon>
        <taxon>Viridiplantae</taxon>
        <taxon>Streptophyta</taxon>
        <taxon>Embryophyta</taxon>
        <taxon>Tracheophyta</taxon>
        <taxon>Spermatophyta</taxon>
        <taxon>Magnoliopsida</taxon>
        <taxon>eudicotyledons</taxon>
        <taxon>Gunneridae</taxon>
        <taxon>Pentapetalae</taxon>
        <taxon>asterids</taxon>
        <taxon>lamiids</taxon>
        <taxon>Gentianales</taxon>
        <taxon>Rubiaceae</taxon>
        <taxon>Ixoroideae</taxon>
        <taxon>Gardenieae complex</taxon>
        <taxon>Bertiereae - Coffeeae clade</taxon>
        <taxon>Coffeeae</taxon>
        <taxon>Coffea</taxon>
    </lineage>
</organism>
<reference evidence="4" key="2">
    <citation type="submission" date="2025-08" db="UniProtKB">
        <authorList>
            <consortium name="RefSeq"/>
        </authorList>
    </citation>
    <scope>IDENTIFICATION</scope>
    <source>
        <tissue evidence="4">Leaves</tissue>
    </source>
</reference>
<gene>
    <name evidence="4" type="primary">LOC113696885</name>
</gene>
<feature type="region of interest" description="Disordered" evidence="1">
    <location>
        <begin position="1"/>
        <end position="20"/>
    </location>
</feature>
<accession>A0A6P6T175</accession>
<dbReference type="Pfam" id="PF07734">
    <property type="entry name" value="FBA_1"/>
    <property type="match status" value="1"/>
</dbReference>
<keyword evidence="3" id="KW-1185">Reference proteome</keyword>
<dbReference type="AlphaFoldDB" id="A0A6P6T175"/>
<protein>
    <submittedName>
        <fullName evidence="4">F-box protein At5g07610-like</fullName>
    </submittedName>
</protein>
<dbReference type="SMART" id="SM00256">
    <property type="entry name" value="FBOX"/>
    <property type="match status" value="1"/>
</dbReference>
<dbReference type="Pfam" id="PF00646">
    <property type="entry name" value="F-box"/>
    <property type="match status" value="1"/>
</dbReference>
<dbReference type="PANTHER" id="PTHR35546:SF117">
    <property type="entry name" value="F-BOX DOMAIN-CONTAINING PROTEIN"/>
    <property type="match status" value="1"/>
</dbReference>
<dbReference type="InterPro" id="IPR017451">
    <property type="entry name" value="F-box-assoc_interact_dom"/>
</dbReference>
<dbReference type="InterPro" id="IPR055290">
    <property type="entry name" value="At3g26010-like"/>
</dbReference>
<dbReference type="GeneID" id="113696885"/>
<dbReference type="NCBIfam" id="TIGR01640">
    <property type="entry name" value="F_box_assoc_1"/>
    <property type="match status" value="1"/>
</dbReference>
<feature type="domain" description="F-box" evidence="2">
    <location>
        <begin position="91"/>
        <end position="131"/>
    </location>
</feature>
<reference evidence="3" key="1">
    <citation type="journal article" date="2025" name="Foods">
        <title>Unveiling the Microbial Signatures of Arabica Coffee Cherries: Insights into Ripeness Specific Diversity, Functional Traits, and Implications for Quality and Safety.</title>
        <authorList>
            <consortium name="RefSeq"/>
            <person name="Tenea G.N."/>
            <person name="Cifuentes V."/>
            <person name="Reyes P."/>
            <person name="Cevallos-Vallejos M."/>
        </authorList>
    </citation>
    <scope>NUCLEOTIDE SEQUENCE [LARGE SCALE GENOMIC DNA]</scope>
</reference>
<sequence length="493" mass="56449">MNVSVSSDKSDPRCSSSASKAALNAKNKDIIRHPNITSVRSLAELLTFRTLISSSTKSEHENLLAHEDAQAAPCGSSFSSSSPFSAIVISNNEDLLIQILLFLPPKSLIRFHCVSKQWRALVSSPLFCRLHLQKNRTISSTAAEAGLFLYRRKYENSELHAIPICHDSSPAMGMITSRIVNFLDMEGEILAFDSCNGLTFIDFYLNNEIRRYYIYNPTTNHYRLIPQPQIGAESRTITAVNIVFDPLKSDEYRLVCVLSKAVLHVREGKEYYFLVYSSEAGVWKECMDVDTEGIHYYHFNQGVYWNGNLYWKTSNRSLLCFDLEHDCVRKMKMATTDQSSSPPPHTLVILYFGESGGNLHLIDQFEPQESFIHIRELELELGLGRYHSRWLLKHQVDIGFLTARYPLMVNKRFPAHNGNQFVFKIPCFLVDRKENKAKMMISLRGKIIFYEINGGSIEELVEIEPANLQFLGYYMSLYSWKHAFKHFETLACV</sequence>